<dbReference type="PANTHER" id="PTHR47505:SF1">
    <property type="entry name" value="DNA UTILIZATION PROTEIN YHGH"/>
    <property type="match status" value="1"/>
</dbReference>
<comment type="similarity">
    <text evidence="1">Belongs to the ComF/GntX family.</text>
</comment>
<organism evidence="4 5">
    <name type="scientific">Streptomyces alkaliterrae</name>
    <dbReference type="NCBI Taxonomy" id="2213162"/>
    <lineage>
        <taxon>Bacteria</taxon>
        <taxon>Bacillati</taxon>
        <taxon>Actinomycetota</taxon>
        <taxon>Actinomycetes</taxon>
        <taxon>Kitasatosporales</taxon>
        <taxon>Streptomycetaceae</taxon>
        <taxon>Streptomyces</taxon>
    </lineage>
</organism>
<dbReference type="InterPro" id="IPR029057">
    <property type="entry name" value="PRTase-like"/>
</dbReference>
<evidence type="ECO:0000256" key="1">
    <source>
        <dbReference type="ARBA" id="ARBA00008007"/>
    </source>
</evidence>
<dbReference type="EMBL" id="JABJWZ010000070">
    <property type="protein sequence ID" value="MBB1253791.1"/>
    <property type="molecule type" value="Genomic_DNA"/>
</dbReference>
<evidence type="ECO:0000256" key="2">
    <source>
        <dbReference type="SAM" id="MobiDB-lite"/>
    </source>
</evidence>
<dbReference type="SUPFAM" id="SSF53271">
    <property type="entry name" value="PRTase-like"/>
    <property type="match status" value="1"/>
</dbReference>
<dbReference type="AlphaFoldDB" id="A0A7W3WK14"/>
<name>A0A7W3WK14_9ACTN</name>
<feature type="region of interest" description="Disordered" evidence="2">
    <location>
        <begin position="229"/>
        <end position="296"/>
    </location>
</feature>
<dbReference type="Pfam" id="PF00156">
    <property type="entry name" value="Pribosyltran"/>
    <property type="match status" value="1"/>
</dbReference>
<dbReference type="PANTHER" id="PTHR47505">
    <property type="entry name" value="DNA UTILIZATION PROTEIN YHGH"/>
    <property type="match status" value="1"/>
</dbReference>
<feature type="domain" description="Phosphoribosyltransferase" evidence="3">
    <location>
        <begin position="169"/>
        <end position="225"/>
    </location>
</feature>
<sequence length="296" mass="31020">MRWWRDWVDLVVPPECAGCGAARSLLCAVCAERLRGGGPVRVVPEPCPPGLPTVYAAAEYADVARSVLLAHKERGALRLAPRLGALLADCVPRARVGGAGPVLVPVPSARRAVAARGHDPTLRLARAAAVELRRRGVPATAVPALVQVRRIVDQGGLSGHERLRNVAGALGLRPTGERLLRGRPVVLVDDLMTSGASLAEAARALRAGGAEVAGAAVVAAGSATVVPAARTSARARSTPRRARRTPPNGVRPRRVARLGAQGRTGRTVCALTGRSPRPRRRPDGRRTGGRRQPPEP</sequence>
<proteinExistence type="inferred from homology"/>
<reference evidence="5" key="1">
    <citation type="submission" date="2020-05" db="EMBL/GenBank/DDBJ databases">
        <title>Classification of alakaliphilic streptomycetes isolated from an alkaline soil next to Lonar Crater, India and a proposal for the recognition of Streptomyces alkaliterrae sp. nov.</title>
        <authorList>
            <person name="Golinska P."/>
        </authorList>
    </citation>
    <scope>NUCLEOTIDE SEQUENCE [LARGE SCALE GENOMIC DNA]</scope>
    <source>
        <strain evidence="5">OF3</strain>
    </source>
</reference>
<evidence type="ECO:0000313" key="5">
    <source>
        <dbReference type="Proteomes" id="UP000525686"/>
    </source>
</evidence>
<evidence type="ECO:0000259" key="3">
    <source>
        <dbReference type="Pfam" id="PF00156"/>
    </source>
</evidence>
<feature type="compositionally biased region" description="Basic residues" evidence="2">
    <location>
        <begin position="276"/>
        <end position="289"/>
    </location>
</feature>
<dbReference type="Gene3D" id="3.40.50.2020">
    <property type="match status" value="1"/>
</dbReference>
<dbReference type="Proteomes" id="UP000525686">
    <property type="component" value="Unassembled WGS sequence"/>
</dbReference>
<protein>
    <submittedName>
        <fullName evidence="4">ComF family protein</fullName>
    </submittedName>
</protein>
<evidence type="ECO:0000313" key="4">
    <source>
        <dbReference type="EMBL" id="MBB1253791.1"/>
    </source>
</evidence>
<dbReference type="RefSeq" id="WP_181354137.1">
    <property type="nucleotide sequence ID" value="NZ_JABJWZ010000070.1"/>
</dbReference>
<accession>A0A7W3WK14</accession>
<dbReference type="InterPro" id="IPR000836">
    <property type="entry name" value="PRTase_dom"/>
</dbReference>
<comment type="caution">
    <text evidence="4">The sequence shown here is derived from an EMBL/GenBank/DDBJ whole genome shotgun (WGS) entry which is preliminary data.</text>
</comment>
<dbReference type="InterPro" id="IPR051910">
    <property type="entry name" value="ComF/GntX_DNA_util-trans"/>
</dbReference>
<gene>
    <name evidence="4" type="ORF">H3146_10485</name>
</gene>